<evidence type="ECO:0000313" key="7">
    <source>
        <dbReference type="Proteomes" id="UP001160148"/>
    </source>
</evidence>
<accession>A0AAV0XZQ8</accession>
<organism evidence="6 7">
    <name type="scientific">Macrosiphum euphorbiae</name>
    <name type="common">potato aphid</name>
    <dbReference type="NCBI Taxonomy" id="13131"/>
    <lineage>
        <taxon>Eukaryota</taxon>
        <taxon>Metazoa</taxon>
        <taxon>Ecdysozoa</taxon>
        <taxon>Arthropoda</taxon>
        <taxon>Hexapoda</taxon>
        <taxon>Insecta</taxon>
        <taxon>Pterygota</taxon>
        <taxon>Neoptera</taxon>
        <taxon>Paraneoptera</taxon>
        <taxon>Hemiptera</taxon>
        <taxon>Sternorrhyncha</taxon>
        <taxon>Aphidomorpha</taxon>
        <taxon>Aphidoidea</taxon>
        <taxon>Aphididae</taxon>
        <taxon>Macrosiphini</taxon>
        <taxon>Macrosiphum</taxon>
    </lineage>
</organism>
<dbReference type="Gene3D" id="3.40.395.10">
    <property type="entry name" value="Adenoviral Proteinase, Chain A"/>
    <property type="match status" value="1"/>
</dbReference>
<dbReference type="PANTHER" id="PTHR12606">
    <property type="entry name" value="SENTRIN/SUMO-SPECIFIC PROTEASE"/>
    <property type="match status" value="1"/>
</dbReference>
<dbReference type="GO" id="GO:0016929">
    <property type="term" value="F:deSUMOylase activity"/>
    <property type="evidence" value="ECO:0007669"/>
    <property type="project" value="TreeGrafter"/>
</dbReference>
<dbReference type="EMBL" id="CARXXK010001085">
    <property type="protein sequence ID" value="CAI6373044.1"/>
    <property type="molecule type" value="Genomic_DNA"/>
</dbReference>
<dbReference type="InterPro" id="IPR003653">
    <property type="entry name" value="Peptidase_C48_C"/>
</dbReference>
<dbReference type="PROSITE" id="PS50600">
    <property type="entry name" value="ULP_PROTEASE"/>
    <property type="match status" value="1"/>
</dbReference>
<keyword evidence="7" id="KW-1185">Reference proteome</keyword>
<dbReference type="GO" id="GO:0005634">
    <property type="term" value="C:nucleus"/>
    <property type="evidence" value="ECO:0007669"/>
    <property type="project" value="TreeGrafter"/>
</dbReference>
<dbReference type="Proteomes" id="UP001160148">
    <property type="component" value="Unassembled WGS sequence"/>
</dbReference>
<feature type="domain" description="Ubiquitin-like protease family profile" evidence="5">
    <location>
        <begin position="1"/>
        <end position="159"/>
    </location>
</feature>
<comment type="similarity">
    <text evidence="1">Belongs to the peptidase C48 family.</text>
</comment>
<dbReference type="AlphaFoldDB" id="A0AAV0XZQ8"/>
<keyword evidence="4" id="KW-0788">Thiol protease</keyword>
<evidence type="ECO:0000256" key="2">
    <source>
        <dbReference type="ARBA" id="ARBA00022670"/>
    </source>
</evidence>
<dbReference type="InterPro" id="IPR038765">
    <property type="entry name" value="Papain-like_cys_pep_sf"/>
</dbReference>
<gene>
    <name evidence="6" type="ORF">MEUPH1_LOCUS26844</name>
</gene>
<dbReference type="PANTHER" id="PTHR12606:SF141">
    <property type="entry name" value="GH15225P-RELATED"/>
    <property type="match status" value="1"/>
</dbReference>
<evidence type="ECO:0000256" key="4">
    <source>
        <dbReference type="ARBA" id="ARBA00022807"/>
    </source>
</evidence>
<comment type="caution">
    <text evidence="6">The sequence shown here is derived from an EMBL/GenBank/DDBJ whole genome shotgun (WGS) entry which is preliminary data.</text>
</comment>
<evidence type="ECO:0000256" key="1">
    <source>
        <dbReference type="ARBA" id="ARBA00005234"/>
    </source>
</evidence>
<dbReference type="Pfam" id="PF02902">
    <property type="entry name" value="Peptidase_C48"/>
    <property type="match status" value="1"/>
</dbReference>
<reference evidence="6 7" key="1">
    <citation type="submission" date="2023-01" db="EMBL/GenBank/DDBJ databases">
        <authorList>
            <person name="Whitehead M."/>
        </authorList>
    </citation>
    <scope>NUCLEOTIDE SEQUENCE [LARGE SCALE GENOMIC DNA]</scope>
</reference>
<keyword evidence="2" id="KW-0645">Protease</keyword>
<dbReference type="GO" id="GO:0016926">
    <property type="term" value="P:protein desumoylation"/>
    <property type="evidence" value="ECO:0007669"/>
    <property type="project" value="TreeGrafter"/>
</dbReference>
<sequence length="220" mass="26031">MAPQSEWLLNDKAINDYFLLLQQEYPSVHALPTFFYQRYTRTKDSKENYDAIKRWTKKVNIFSKSKVFFPINIVEGDFSHWVLVVADMVNKELVYYDSLKKCYFYECHLKIMEYLVFEHNEKLSKSFPLDDWKQFKGSNPVQNNSIDCGVFVCTIAEYLSRDAAFNFTQQNMLAFRKLIAYELTTHKLVKIDVPSNSINGEIHRITCLHLTQKYPNVTFK</sequence>
<name>A0AAV0XZQ8_9HEMI</name>
<evidence type="ECO:0000313" key="6">
    <source>
        <dbReference type="EMBL" id="CAI6373044.1"/>
    </source>
</evidence>
<protein>
    <recommendedName>
        <fullName evidence="5">Ubiquitin-like protease family profile domain-containing protein</fullName>
    </recommendedName>
</protein>
<evidence type="ECO:0000256" key="3">
    <source>
        <dbReference type="ARBA" id="ARBA00022801"/>
    </source>
</evidence>
<keyword evidence="3" id="KW-0378">Hydrolase</keyword>
<evidence type="ECO:0000259" key="5">
    <source>
        <dbReference type="PROSITE" id="PS50600"/>
    </source>
</evidence>
<dbReference type="GO" id="GO:0006508">
    <property type="term" value="P:proteolysis"/>
    <property type="evidence" value="ECO:0007669"/>
    <property type="project" value="UniProtKB-KW"/>
</dbReference>
<dbReference type="SUPFAM" id="SSF54001">
    <property type="entry name" value="Cysteine proteinases"/>
    <property type="match status" value="1"/>
</dbReference>
<proteinExistence type="inferred from homology"/>